<dbReference type="Gene3D" id="2.30.30.40">
    <property type="entry name" value="SH3 Domains"/>
    <property type="match status" value="1"/>
</dbReference>
<evidence type="ECO:0000313" key="2">
    <source>
        <dbReference type="EMBL" id="MBD2151418.1"/>
    </source>
</evidence>
<dbReference type="Proteomes" id="UP000631421">
    <property type="component" value="Unassembled WGS sequence"/>
</dbReference>
<reference evidence="2" key="2">
    <citation type="submission" date="2020-08" db="EMBL/GenBank/DDBJ databases">
        <authorList>
            <person name="Chen M."/>
            <person name="Teng W."/>
            <person name="Zhao L."/>
            <person name="Hu C."/>
            <person name="Zhou Y."/>
            <person name="Han B."/>
            <person name="Song L."/>
            <person name="Shu W."/>
        </authorList>
    </citation>
    <scope>NUCLEOTIDE SEQUENCE</scope>
    <source>
        <strain evidence="2">FACHB-1277</strain>
    </source>
</reference>
<organism evidence="2 3">
    <name type="scientific">Pseudanabaena cinerea FACHB-1277</name>
    <dbReference type="NCBI Taxonomy" id="2949581"/>
    <lineage>
        <taxon>Bacteria</taxon>
        <taxon>Bacillati</taxon>
        <taxon>Cyanobacteriota</taxon>
        <taxon>Cyanophyceae</taxon>
        <taxon>Pseudanabaenales</taxon>
        <taxon>Pseudanabaenaceae</taxon>
        <taxon>Pseudanabaena</taxon>
        <taxon>Pseudanabaena cinerea</taxon>
    </lineage>
</organism>
<gene>
    <name evidence="2" type="ORF">H6F44_15000</name>
</gene>
<evidence type="ECO:0000313" key="3">
    <source>
        <dbReference type="Proteomes" id="UP000631421"/>
    </source>
</evidence>
<dbReference type="EMBL" id="JACJPY010000052">
    <property type="protein sequence ID" value="MBD2151418.1"/>
    <property type="molecule type" value="Genomic_DNA"/>
</dbReference>
<feature type="signal peptide" evidence="1">
    <location>
        <begin position="1"/>
        <end position="30"/>
    </location>
</feature>
<keyword evidence="1" id="KW-0732">Signal</keyword>
<name>A0A926UV35_9CYAN</name>
<evidence type="ECO:0000256" key="1">
    <source>
        <dbReference type="SAM" id="SignalP"/>
    </source>
</evidence>
<accession>A0A926UV35</accession>
<dbReference type="RefSeq" id="WP_190351837.1">
    <property type="nucleotide sequence ID" value="NZ_JACJPY010000052.1"/>
</dbReference>
<keyword evidence="3" id="KW-1185">Reference proteome</keyword>
<protein>
    <submittedName>
        <fullName evidence="2">SH3 domain-containing protein</fullName>
    </submittedName>
</protein>
<comment type="caution">
    <text evidence="2">The sequence shown here is derived from an EMBL/GenBank/DDBJ whole genome shotgun (WGS) entry which is preliminary data.</text>
</comment>
<sequence>MQIKTNLIATIAVLAPLVSLMPQFSQVANAESIVRGRCNYDITGIERGARVNMRSGPGVEFDVIGYVLVGQRVNQLRYDIGAAVIESDSEAVNWAYVEYLPSRTRGWIARFLLSEKCYRD</sequence>
<feature type="chain" id="PRO_5038057687" evidence="1">
    <location>
        <begin position="31"/>
        <end position="120"/>
    </location>
</feature>
<reference evidence="2" key="1">
    <citation type="journal article" date="2015" name="ISME J.">
        <title>Draft Genome Sequence of Streptomyces incarnatus NRRL8089, which Produces the Nucleoside Antibiotic Sinefungin.</title>
        <authorList>
            <person name="Oshima K."/>
            <person name="Hattori M."/>
            <person name="Shimizu H."/>
            <person name="Fukuda K."/>
            <person name="Nemoto M."/>
            <person name="Inagaki K."/>
            <person name="Tamura T."/>
        </authorList>
    </citation>
    <scope>NUCLEOTIDE SEQUENCE</scope>
    <source>
        <strain evidence="2">FACHB-1277</strain>
    </source>
</reference>
<dbReference type="AlphaFoldDB" id="A0A926UV35"/>
<proteinExistence type="predicted"/>